<name>A0A8S9LCM3_BRACR</name>
<sequence length="90" mass="9886">MGEVTSIEMVLACDRDLIQTDPLLDIPRFQGSIKSWFSGNFEALIPSSPVLTPTVSPLLARIRGPGCEVLACGMTCFDGIRRNHLPKVRE</sequence>
<dbReference type="EMBL" id="QGKY02000094">
    <property type="protein sequence ID" value="KAF2604645.1"/>
    <property type="molecule type" value="Genomic_DNA"/>
</dbReference>
<comment type="caution">
    <text evidence="1">The sequence shown here is derived from an EMBL/GenBank/DDBJ whole genome shotgun (WGS) entry which is preliminary data.</text>
</comment>
<organism evidence="1">
    <name type="scientific">Brassica cretica</name>
    <name type="common">Mustard</name>
    <dbReference type="NCBI Taxonomy" id="69181"/>
    <lineage>
        <taxon>Eukaryota</taxon>
        <taxon>Viridiplantae</taxon>
        <taxon>Streptophyta</taxon>
        <taxon>Embryophyta</taxon>
        <taxon>Tracheophyta</taxon>
        <taxon>Spermatophyta</taxon>
        <taxon>Magnoliopsida</taxon>
        <taxon>eudicotyledons</taxon>
        <taxon>Gunneridae</taxon>
        <taxon>Pentapetalae</taxon>
        <taxon>rosids</taxon>
        <taxon>malvids</taxon>
        <taxon>Brassicales</taxon>
        <taxon>Brassicaceae</taxon>
        <taxon>Brassiceae</taxon>
        <taxon>Brassica</taxon>
    </lineage>
</organism>
<gene>
    <name evidence="1" type="ORF">F2Q70_00027776</name>
</gene>
<proteinExistence type="predicted"/>
<dbReference type="AlphaFoldDB" id="A0A8S9LCM3"/>
<protein>
    <submittedName>
        <fullName evidence="1">Uncharacterized protein</fullName>
    </submittedName>
</protein>
<evidence type="ECO:0000313" key="1">
    <source>
        <dbReference type="EMBL" id="KAF2604645.1"/>
    </source>
</evidence>
<reference evidence="1" key="1">
    <citation type="submission" date="2019-12" db="EMBL/GenBank/DDBJ databases">
        <title>Genome sequencing and annotation of Brassica cretica.</title>
        <authorList>
            <person name="Studholme D.J."/>
            <person name="Sarris P.F."/>
        </authorList>
    </citation>
    <scope>NUCLEOTIDE SEQUENCE</scope>
    <source>
        <strain evidence="1">PFS-102/07</strain>
        <tissue evidence="1">Leaf</tissue>
    </source>
</reference>
<accession>A0A8S9LCM3</accession>